<sequence length="205" mass="23889">MNIIDNKKLEFMVENKVDLIFLDIQMETLTGIQFLNVLKGKPKVILTTAYDDYALKAFDLEVTDYLLKPISFERFLQAAEKIYKLKRGHNSTDKSLLIDDRDYFFVKTELRVQRIDFDDILYIEGLKEYLGIYTTKEKILTLQSFNNILEVLPSSNFIRVHKSYIVALNKIKSIERNRISVGEKLIPIGSTYKGGFFNTLQARKL</sequence>
<dbReference type="InterPro" id="IPR046947">
    <property type="entry name" value="LytR-like"/>
</dbReference>
<protein>
    <recommendedName>
        <fullName evidence="4">Response regulatory domain-containing protein</fullName>
    </recommendedName>
</protein>
<dbReference type="GO" id="GO:0003677">
    <property type="term" value="F:DNA binding"/>
    <property type="evidence" value="ECO:0007669"/>
    <property type="project" value="InterPro"/>
</dbReference>
<name>X0S7G5_9ZZZZ</name>
<dbReference type="InterPro" id="IPR001789">
    <property type="entry name" value="Sig_transdc_resp-reg_receiver"/>
</dbReference>
<accession>X0S7G5</accession>
<organism evidence="3">
    <name type="scientific">marine sediment metagenome</name>
    <dbReference type="NCBI Taxonomy" id="412755"/>
    <lineage>
        <taxon>unclassified sequences</taxon>
        <taxon>metagenomes</taxon>
        <taxon>ecological metagenomes</taxon>
    </lineage>
</organism>
<dbReference type="GO" id="GO:0000156">
    <property type="term" value="F:phosphorelay response regulator activity"/>
    <property type="evidence" value="ECO:0007669"/>
    <property type="project" value="InterPro"/>
</dbReference>
<dbReference type="PANTHER" id="PTHR37299:SF1">
    <property type="entry name" value="STAGE 0 SPORULATION PROTEIN A HOMOLOG"/>
    <property type="match status" value="1"/>
</dbReference>
<evidence type="ECO:0000313" key="3">
    <source>
        <dbReference type="EMBL" id="GAF71151.1"/>
    </source>
</evidence>
<reference evidence="3" key="1">
    <citation type="journal article" date="2014" name="Front. Microbiol.">
        <title>High frequency of phylogenetically diverse reductive dehalogenase-homologous genes in deep subseafloor sedimentary metagenomes.</title>
        <authorList>
            <person name="Kawai M."/>
            <person name="Futagami T."/>
            <person name="Toyoda A."/>
            <person name="Takaki Y."/>
            <person name="Nishi S."/>
            <person name="Hori S."/>
            <person name="Arai W."/>
            <person name="Tsubouchi T."/>
            <person name="Morono Y."/>
            <person name="Uchiyama I."/>
            <person name="Ito T."/>
            <person name="Fujiyama A."/>
            <person name="Inagaki F."/>
            <person name="Takami H."/>
        </authorList>
    </citation>
    <scope>NUCLEOTIDE SEQUENCE</scope>
    <source>
        <strain evidence="3">Expedition CK06-06</strain>
    </source>
</reference>
<dbReference type="PROSITE" id="PS50110">
    <property type="entry name" value="RESPONSE_REGULATORY"/>
    <property type="match status" value="1"/>
</dbReference>
<dbReference type="InterPro" id="IPR007492">
    <property type="entry name" value="LytTR_DNA-bd_dom"/>
</dbReference>
<dbReference type="Gene3D" id="2.40.50.1020">
    <property type="entry name" value="LytTr DNA-binding domain"/>
    <property type="match status" value="1"/>
</dbReference>
<proteinExistence type="predicted"/>
<dbReference type="PANTHER" id="PTHR37299">
    <property type="entry name" value="TRANSCRIPTIONAL REGULATOR-RELATED"/>
    <property type="match status" value="1"/>
</dbReference>
<gene>
    <name evidence="3" type="ORF">S01H1_17339</name>
</gene>
<dbReference type="SMART" id="SM00850">
    <property type="entry name" value="LytTR"/>
    <property type="match status" value="1"/>
</dbReference>
<dbReference type="Pfam" id="PF00072">
    <property type="entry name" value="Response_reg"/>
    <property type="match status" value="1"/>
</dbReference>
<dbReference type="SUPFAM" id="SSF52172">
    <property type="entry name" value="CheY-like"/>
    <property type="match status" value="1"/>
</dbReference>
<dbReference type="AlphaFoldDB" id="X0S7G5"/>
<dbReference type="InterPro" id="IPR011006">
    <property type="entry name" value="CheY-like_superfamily"/>
</dbReference>
<feature type="non-terminal residue" evidence="3">
    <location>
        <position position="205"/>
    </location>
</feature>
<evidence type="ECO:0000259" key="1">
    <source>
        <dbReference type="PROSITE" id="PS50110"/>
    </source>
</evidence>
<dbReference type="Gene3D" id="3.40.50.2300">
    <property type="match status" value="1"/>
</dbReference>
<evidence type="ECO:0000259" key="2">
    <source>
        <dbReference type="PROSITE" id="PS50930"/>
    </source>
</evidence>
<dbReference type="PROSITE" id="PS50930">
    <property type="entry name" value="HTH_LYTTR"/>
    <property type="match status" value="1"/>
</dbReference>
<evidence type="ECO:0008006" key="4">
    <source>
        <dbReference type="Google" id="ProtNLM"/>
    </source>
</evidence>
<feature type="domain" description="HTH LytTR-type" evidence="2">
    <location>
        <begin position="104"/>
        <end position="176"/>
    </location>
</feature>
<comment type="caution">
    <text evidence="3">The sequence shown here is derived from an EMBL/GenBank/DDBJ whole genome shotgun (WGS) entry which is preliminary data.</text>
</comment>
<dbReference type="EMBL" id="BARS01009190">
    <property type="protein sequence ID" value="GAF71151.1"/>
    <property type="molecule type" value="Genomic_DNA"/>
</dbReference>
<feature type="domain" description="Response regulatory" evidence="1">
    <location>
        <begin position="1"/>
        <end position="83"/>
    </location>
</feature>
<dbReference type="Pfam" id="PF04397">
    <property type="entry name" value="LytTR"/>
    <property type="match status" value="1"/>
</dbReference>